<protein>
    <recommendedName>
        <fullName evidence="3">Sulfotransferase</fullName>
    </recommendedName>
</protein>
<reference evidence="1" key="1">
    <citation type="submission" date="2018-12" db="EMBL/GenBank/DDBJ databases">
        <authorList>
            <person name="Sun L."/>
            <person name="Chen Z."/>
        </authorList>
    </citation>
    <scope>NUCLEOTIDE SEQUENCE [LARGE SCALE GENOMIC DNA]</scope>
    <source>
        <strain evidence="1">3-2-2</strain>
    </source>
</reference>
<accession>A0A429Y4N3</accession>
<dbReference type="Pfam" id="PF13469">
    <property type="entry name" value="Sulfotransfer_3"/>
    <property type="match status" value="1"/>
</dbReference>
<proteinExistence type="predicted"/>
<dbReference type="SUPFAM" id="SSF52540">
    <property type="entry name" value="P-loop containing nucleoside triphosphate hydrolases"/>
    <property type="match status" value="1"/>
</dbReference>
<evidence type="ECO:0008006" key="3">
    <source>
        <dbReference type="Google" id="ProtNLM"/>
    </source>
</evidence>
<dbReference type="Proteomes" id="UP000287156">
    <property type="component" value="Unassembled WGS sequence"/>
</dbReference>
<gene>
    <name evidence="1" type="ORF">D4T97_006020</name>
</gene>
<dbReference type="InterPro" id="IPR027417">
    <property type="entry name" value="P-loop_NTPase"/>
</dbReference>
<dbReference type="RefSeq" id="WP_126048714.1">
    <property type="nucleotide sequence ID" value="NZ_QYTV02000002.1"/>
</dbReference>
<dbReference type="EMBL" id="QYTV02000002">
    <property type="protein sequence ID" value="RST76327.1"/>
    <property type="molecule type" value="Genomic_DNA"/>
</dbReference>
<dbReference type="Gene3D" id="3.40.50.300">
    <property type="entry name" value="P-loop containing nucleotide triphosphate hydrolases"/>
    <property type="match status" value="1"/>
</dbReference>
<dbReference type="OrthoDB" id="2613826at2"/>
<keyword evidence="2" id="KW-1185">Reference proteome</keyword>
<evidence type="ECO:0000313" key="1">
    <source>
        <dbReference type="EMBL" id="RST76327.1"/>
    </source>
</evidence>
<organism evidence="1 2">
    <name type="scientific">Siminovitchia acidinfaciens</name>
    <dbReference type="NCBI Taxonomy" id="2321395"/>
    <lineage>
        <taxon>Bacteria</taxon>
        <taxon>Bacillati</taxon>
        <taxon>Bacillota</taxon>
        <taxon>Bacilli</taxon>
        <taxon>Bacillales</taxon>
        <taxon>Bacillaceae</taxon>
        <taxon>Siminovitchia</taxon>
    </lineage>
</organism>
<comment type="caution">
    <text evidence="1">The sequence shown here is derived from an EMBL/GenBank/DDBJ whole genome shotgun (WGS) entry which is preliminary data.</text>
</comment>
<dbReference type="AlphaFoldDB" id="A0A429Y4N3"/>
<sequence length="252" mass="29034">MDLLISAATHRSGSTLIQRIFNARPKTIIWGENGGCLTDYCNIYNNALHYSETFKDVRESYFNGGQNPNQWIACMTPRPEVLRSSIIHSVKALNYLLYVEEHRDSFDMFGYKEVRYGKEELELFRECYPDSPVILLIRHPVSVWKSVSPRAKKERYGSIEGFSDLWTKRVNDYLKLSAEDSNMHLIHYEKVVARDMETLDLIKSIGRLSDEEIEKVLAVKVSSSSKPTPRAISQGIMRLCKDTMIKAGYDEH</sequence>
<name>A0A429Y4N3_9BACI</name>
<evidence type="ECO:0000313" key="2">
    <source>
        <dbReference type="Proteomes" id="UP000287156"/>
    </source>
</evidence>